<dbReference type="GO" id="GO:0000976">
    <property type="term" value="F:transcription cis-regulatory region binding"/>
    <property type="evidence" value="ECO:0007669"/>
    <property type="project" value="TreeGrafter"/>
</dbReference>
<dbReference type="PANTHER" id="PTHR30055">
    <property type="entry name" value="HTH-TYPE TRANSCRIPTIONAL REGULATOR RUTR"/>
    <property type="match status" value="1"/>
</dbReference>
<feature type="domain" description="HTH tetR-type" evidence="5">
    <location>
        <begin position="12"/>
        <end position="70"/>
    </location>
</feature>
<feature type="DNA-binding region" description="H-T-H motif" evidence="4">
    <location>
        <begin position="33"/>
        <end position="52"/>
    </location>
</feature>
<organism evidence="6 7">
    <name type="scientific">[Actinomadura] parvosata subsp. kistnae</name>
    <dbReference type="NCBI Taxonomy" id="1909395"/>
    <lineage>
        <taxon>Bacteria</taxon>
        <taxon>Bacillati</taxon>
        <taxon>Actinomycetota</taxon>
        <taxon>Actinomycetes</taxon>
        <taxon>Streptosporangiales</taxon>
        <taxon>Streptosporangiaceae</taxon>
        <taxon>Nonomuraea</taxon>
    </lineage>
</organism>
<proteinExistence type="predicted"/>
<dbReference type="InterPro" id="IPR049445">
    <property type="entry name" value="TetR_SbtR-like_C"/>
</dbReference>
<reference evidence="7" key="1">
    <citation type="journal article" date="2017" name="Med. Chem. Commun.">
        <title>Nonomuraea sp. ATCC 55076 harbours the largest actinomycete chromosome to date and the kistamicin biosynthetic gene cluster.</title>
        <authorList>
            <person name="Nazari B."/>
            <person name="Forneris C.C."/>
            <person name="Gibson M.I."/>
            <person name="Moon K."/>
            <person name="Schramma K.R."/>
            <person name="Seyedsayamdost M.R."/>
        </authorList>
    </citation>
    <scope>NUCLEOTIDE SEQUENCE [LARGE SCALE GENOMIC DNA]</scope>
    <source>
        <strain evidence="7">ATCC 55076</strain>
    </source>
</reference>
<evidence type="ECO:0000256" key="2">
    <source>
        <dbReference type="ARBA" id="ARBA00023125"/>
    </source>
</evidence>
<dbReference type="InterPro" id="IPR009057">
    <property type="entry name" value="Homeodomain-like_sf"/>
</dbReference>
<dbReference type="GO" id="GO:0003700">
    <property type="term" value="F:DNA-binding transcription factor activity"/>
    <property type="evidence" value="ECO:0007669"/>
    <property type="project" value="TreeGrafter"/>
</dbReference>
<keyword evidence="7" id="KW-1185">Reference proteome</keyword>
<dbReference type="Proteomes" id="UP000190797">
    <property type="component" value="Chromosome"/>
</dbReference>
<keyword evidence="1" id="KW-0805">Transcription regulation</keyword>
<evidence type="ECO:0000256" key="3">
    <source>
        <dbReference type="ARBA" id="ARBA00023163"/>
    </source>
</evidence>
<dbReference type="AlphaFoldDB" id="A0A1U9ZRQ4"/>
<dbReference type="InterPro" id="IPR001647">
    <property type="entry name" value="HTH_TetR"/>
</dbReference>
<gene>
    <name evidence="6" type="ORF">BKM31_03100</name>
</gene>
<dbReference type="PANTHER" id="PTHR30055:SF234">
    <property type="entry name" value="HTH-TYPE TRANSCRIPTIONAL REGULATOR BETI"/>
    <property type="match status" value="1"/>
</dbReference>
<dbReference type="Pfam" id="PF21597">
    <property type="entry name" value="TetR_C_43"/>
    <property type="match status" value="1"/>
</dbReference>
<name>A0A1U9ZRQ4_9ACTN</name>
<evidence type="ECO:0000313" key="6">
    <source>
        <dbReference type="EMBL" id="AQZ60627.1"/>
    </source>
</evidence>
<evidence type="ECO:0000256" key="1">
    <source>
        <dbReference type="ARBA" id="ARBA00023015"/>
    </source>
</evidence>
<evidence type="ECO:0000256" key="4">
    <source>
        <dbReference type="PROSITE-ProRule" id="PRU00335"/>
    </source>
</evidence>
<dbReference type="OrthoDB" id="9795011at2"/>
<accession>A0A1U9ZRQ4</accession>
<dbReference type="KEGG" id="noa:BKM31_03100"/>
<protein>
    <recommendedName>
        <fullName evidence="5">HTH tetR-type domain-containing protein</fullName>
    </recommendedName>
</protein>
<sequence>MTTTTPKRADALENRHVILAAALEALTESPDVSLNAIAKRAGIANGTLYRHFPTREALVLAVYQCDIEEMRDAATRLLAEHAPLDALREWLRSLAACAMTKHGLADAMRLATGAGKSLFPETYQAMKAAIGELLAAGEAAGVVRPGLDPELVLLALCGIWQLDPGAHWRGQADDLIDLLVTGLAGDAASRG</sequence>
<dbReference type="EMBL" id="CP017717">
    <property type="protein sequence ID" value="AQZ60627.1"/>
    <property type="molecule type" value="Genomic_DNA"/>
</dbReference>
<keyword evidence="3" id="KW-0804">Transcription</keyword>
<dbReference type="InterPro" id="IPR050109">
    <property type="entry name" value="HTH-type_TetR-like_transc_reg"/>
</dbReference>
<dbReference type="PROSITE" id="PS50977">
    <property type="entry name" value="HTH_TETR_2"/>
    <property type="match status" value="1"/>
</dbReference>
<dbReference type="Pfam" id="PF00440">
    <property type="entry name" value="TetR_N"/>
    <property type="match status" value="1"/>
</dbReference>
<dbReference type="RefSeq" id="WP_080036686.1">
    <property type="nucleotide sequence ID" value="NZ_CP017717.1"/>
</dbReference>
<dbReference type="InterPro" id="IPR036271">
    <property type="entry name" value="Tet_transcr_reg_TetR-rel_C_sf"/>
</dbReference>
<dbReference type="SUPFAM" id="SSF46689">
    <property type="entry name" value="Homeodomain-like"/>
    <property type="match status" value="1"/>
</dbReference>
<evidence type="ECO:0000313" key="7">
    <source>
        <dbReference type="Proteomes" id="UP000190797"/>
    </source>
</evidence>
<keyword evidence="2 4" id="KW-0238">DNA-binding</keyword>
<dbReference type="STRING" id="1909395.BKM31_03100"/>
<dbReference type="Gene3D" id="1.10.357.10">
    <property type="entry name" value="Tetracycline Repressor, domain 2"/>
    <property type="match status" value="1"/>
</dbReference>
<evidence type="ECO:0000259" key="5">
    <source>
        <dbReference type="PROSITE" id="PS50977"/>
    </source>
</evidence>
<dbReference type="SUPFAM" id="SSF48498">
    <property type="entry name" value="Tetracyclin repressor-like, C-terminal domain"/>
    <property type="match status" value="1"/>
</dbReference>